<dbReference type="Pfam" id="PF16488">
    <property type="entry name" value="ArgoL2"/>
    <property type="match status" value="1"/>
</dbReference>
<dbReference type="CDD" id="cd04657">
    <property type="entry name" value="Piwi_ago-like"/>
    <property type="match status" value="1"/>
</dbReference>
<sequence length="927" mass="104188">MDPYDYRTFDRDSNTARYQFNSDLPDRPGLNKSGKQVQIRVNQYKVTDFPTRDVFQYDINIGTGAEKMGKIMAVWKSQTVQMKLNEVGAPFLWDGNKLAWSSASIEQIRVNVDLDAEKGRQPREGKAPDTCFCIIKRTKVIRMAVIAAYLAKKTPFDNSVFEAINFFDHAMRQWPSDKYVTVKRSFFARSGKPTPLDNYVMAIRGVYASMRLCDPNPSIGGVGTGLGVNIDTANMAFWSEQDVHQAAKAILGGNNPSYDYHTMVQRLAPVPSGNKFVYSESFKNLRIMAKLKFKVKWNAKNDPKRANKTHKIKGFLFKSEMGKVGANAKTFTFPLKDRQTGKEQNISVYDYFKRKYGVDLKHWQLPLINTERDGVFPMEACRLEPYQKFQYKLSPDQTASMIKFAVTRPPQRLQGIDQGIKMLNWPQDPYLKHFGIKIDPNMTVTNARVLQNPEVQYKNTKINPGTSGKWDLRGKKLWLPNPEPLKSWGFLVINSCIDESSLQNFISVFVQTYIGHGGNVTNKRPTIHSAARGEDVAQAALAARQKAGNQAQAIPSIIFVVLPSRDSTVYQRLKRGLECRFGTVSQMLAVGHVLKANPQYCSNVVMKVNSKLGGTTCKIVTVKSKQFFSTPTMVVGVDVSHGAQYSTAAITMSQDLDACRYAAYVNTNGRRVEMLTPGNIQSGFVYLFEAWCQKHNTAPAHIYYFRDGVSEGQYAHVLEQEVKGMNDALLEKFGAAKIGKILWTVTICSKRHHIRFFPKEGDYQAGDPKGNSLPGTLVERDVTHPFEYDFYLSSHSAIQGTARPVHYHVIKDDAHVPPTVFQDMVYKHCYQYARSTTPVSLYPAVYYAHLAAYRALCHDSSAASDGPRTGQKYEENQQDAAVRDSGADTSQTGSAVIGSEVKPLVPLGKDLKNPELIKAIRTSMWYI</sequence>
<dbReference type="AlphaFoldDB" id="A0A9P7YFV4"/>
<dbReference type="SMART" id="SM00950">
    <property type="entry name" value="Piwi"/>
    <property type="match status" value="1"/>
</dbReference>
<dbReference type="CDD" id="cd02846">
    <property type="entry name" value="PAZ_argonaute_like"/>
    <property type="match status" value="1"/>
</dbReference>
<dbReference type="Gene3D" id="3.40.50.2300">
    <property type="match status" value="1"/>
</dbReference>
<dbReference type="InterPro" id="IPR036397">
    <property type="entry name" value="RNaseH_sf"/>
</dbReference>
<dbReference type="OrthoDB" id="10252740at2759"/>
<dbReference type="PROSITE" id="PS50821">
    <property type="entry name" value="PAZ"/>
    <property type="match status" value="1"/>
</dbReference>
<dbReference type="SUPFAM" id="SSF53098">
    <property type="entry name" value="Ribonuclease H-like"/>
    <property type="match status" value="1"/>
</dbReference>
<dbReference type="SUPFAM" id="SSF101690">
    <property type="entry name" value="PAZ domain"/>
    <property type="match status" value="1"/>
</dbReference>
<dbReference type="InterPro" id="IPR032474">
    <property type="entry name" value="Argonaute_N"/>
</dbReference>
<evidence type="ECO:0000313" key="5">
    <source>
        <dbReference type="EMBL" id="KAG9232999.1"/>
    </source>
</evidence>
<reference evidence="5" key="1">
    <citation type="journal article" date="2021" name="IMA Fungus">
        <title>Genomic characterization of three marine fungi, including Emericellopsis atlantica sp. nov. with signatures of a generalist lifestyle and marine biomass degradation.</title>
        <authorList>
            <person name="Hagestad O.C."/>
            <person name="Hou L."/>
            <person name="Andersen J.H."/>
            <person name="Hansen E.H."/>
            <person name="Altermark B."/>
            <person name="Li C."/>
            <person name="Kuhnert E."/>
            <person name="Cox R.J."/>
            <person name="Crous P.W."/>
            <person name="Spatafora J.W."/>
            <person name="Lail K."/>
            <person name="Amirebrahimi M."/>
            <person name="Lipzen A."/>
            <person name="Pangilinan J."/>
            <person name="Andreopoulos W."/>
            <person name="Hayes R.D."/>
            <person name="Ng V."/>
            <person name="Grigoriev I.V."/>
            <person name="Jackson S.A."/>
            <person name="Sutton T.D.S."/>
            <person name="Dobson A.D.W."/>
            <person name="Rama T."/>
        </authorList>
    </citation>
    <scope>NUCLEOTIDE SEQUENCE</scope>
    <source>
        <strain evidence="5">TRa018bII</strain>
    </source>
</reference>
<dbReference type="InterPro" id="IPR014811">
    <property type="entry name" value="ArgoL1"/>
</dbReference>
<evidence type="ECO:0000256" key="1">
    <source>
        <dbReference type="RuleBase" id="RU361178"/>
    </source>
</evidence>
<organism evidence="5 6">
    <name type="scientific">Amylocarpus encephaloides</name>
    <dbReference type="NCBI Taxonomy" id="45428"/>
    <lineage>
        <taxon>Eukaryota</taxon>
        <taxon>Fungi</taxon>
        <taxon>Dikarya</taxon>
        <taxon>Ascomycota</taxon>
        <taxon>Pezizomycotina</taxon>
        <taxon>Leotiomycetes</taxon>
        <taxon>Helotiales</taxon>
        <taxon>Helotiales incertae sedis</taxon>
        <taxon>Amylocarpus</taxon>
    </lineage>
</organism>
<feature type="domain" description="PAZ" evidence="3">
    <location>
        <begin position="276"/>
        <end position="385"/>
    </location>
</feature>
<dbReference type="PANTHER" id="PTHR22891">
    <property type="entry name" value="EUKARYOTIC TRANSLATION INITIATION FACTOR 2C"/>
    <property type="match status" value="1"/>
</dbReference>
<protein>
    <submittedName>
        <fullName evidence="5">Piwi domain-containing protein</fullName>
    </submittedName>
</protein>
<dbReference type="SMART" id="SM01163">
    <property type="entry name" value="DUF1785"/>
    <property type="match status" value="1"/>
</dbReference>
<evidence type="ECO:0000256" key="2">
    <source>
        <dbReference type="SAM" id="MobiDB-lite"/>
    </source>
</evidence>
<feature type="domain" description="Piwi" evidence="4">
    <location>
        <begin position="557"/>
        <end position="855"/>
    </location>
</feature>
<feature type="region of interest" description="Disordered" evidence="2">
    <location>
        <begin position="864"/>
        <end position="893"/>
    </location>
</feature>
<dbReference type="Pfam" id="PF16486">
    <property type="entry name" value="ArgoN"/>
    <property type="match status" value="1"/>
</dbReference>
<dbReference type="PROSITE" id="PS50822">
    <property type="entry name" value="PIWI"/>
    <property type="match status" value="1"/>
</dbReference>
<proteinExistence type="inferred from homology"/>
<comment type="similarity">
    <text evidence="1">Belongs to the argonaute family.</text>
</comment>
<gene>
    <name evidence="5" type="ORF">BJ875DRAFT_60072</name>
</gene>
<dbReference type="Pfam" id="PF16487">
    <property type="entry name" value="ArgoMid"/>
    <property type="match status" value="1"/>
</dbReference>
<feature type="compositionally biased region" description="Basic and acidic residues" evidence="2">
    <location>
        <begin position="871"/>
        <end position="886"/>
    </location>
</feature>
<dbReference type="InterPro" id="IPR045246">
    <property type="entry name" value="Piwi_ago-like"/>
</dbReference>
<dbReference type="Proteomes" id="UP000824998">
    <property type="component" value="Unassembled WGS sequence"/>
</dbReference>
<dbReference type="Pfam" id="PF08699">
    <property type="entry name" value="ArgoL1"/>
    <property type="match status" value="1"/>
</dbReference>
<evidence type="ECO:0000313" key="6">
    <source>
        <dbReference type="Proteomes" id="UP000824998"/>
    </source>
</evidence>
<dbReference type="InterPro" id="IPR032472">
    <property type="entry name" value="ArgoL2"/>
</dbReference>
<dbReference type="InterPro" id="IPR036085">
    <property type="entry name" value="PAZ_dom_sf"/>
</dbReference>
<dbReference type="InterPro" id="IPR003100">
    <property type="entry name" value="PAZ_dom"/>
</dbReference>
<dbReference type="Pfam" id="PF02170">
    <property type="entry name" value="PAZ"/>
    <property type="match status" value="1"/>
</dbReference>
<evidence type="ECO:0000259" key="3">
    <source>
        <dbReference type="PROSITE" id="PS50821"/>
    </source>
</evidence>
<dbReference type="EMBL" id="MU251520">
    <property type="protein sequence ID" value="KAG9232999.1"/>
    <property type="molecule type" value="Genomic_DNA"/>
</dbReference>
<dbReference type="InterPro" id="IPR032473">
    <property type="entry name" value="Argonaute_Mid_dom"/>
</dbReference>
<name>A0A9P7YFV4_9HELO</name>
<evidence type="ECO:0000259" key="4">
    <source>
        <dbReference type="PROSITE" id="PS50822"/>
    </source>
</evidence>
<dbReference type="Pfam" id="PF02171">
    <property type="entry name" value="Piwi"/>
    <property type="match status" value="1"/>
</dbReference>
<comment type="caution">
    <text evidence="5">The sequence shown here is derived from an EMBL/GenBank/DDBJ whole genome shotgun (WGS) entry which is preliminary data.</text>
</comment>
<dbReference type="InterPro" id="IPR012337">
    <property type="entry name" value="RNaseH-like_sf"/>
</dbReference>
<dbReference type="InterPro" id="IPR003165">
    <property type="entry name" value="Piwi"/>
</dbReference>
<accession>A0A9P7YFV4</accession>
<dbReference type="SMART" id="SM00949">
    <property type="entry name" value="PAZ"/>
    <property type="match status" value="1"/>
</dbReference>
<keyword evidence="6" id="KW-1185">Reference proteome</keyword>
<dbReference type="Gene3D" id="2.170.260.10">
    <property type="entry name" value="paz domain"/>
    <property type="match status" value="1"/>
</dbReference>
<dbReference type="GO" id="GO:0003723">
    <property type="term" value="F:RNA binding"/>
    <property type="evidence" value="ECO:0007669"/>
    <property type="project" value="InterPro"/>
</dbReference>
<dbReference type="Gene3D" id="3.30.420.10">
    <property type="entry name" value="Ribonuclease H-like superfamily/Ribonuclease H"/>
    <property type="match status" value="1"/>
</dbReference>